<gene>
    <name evidence="9" type="primary">Npr1_2</name>
    <name evidence="9" type="ORF">HIPICT_R01337</name>
</gene>
<feature type="compositionally biased region" description="Basic residues" evidence="7">
    <location>
        <begin position="88"/>
        <end position="97"/>
    </location>
</feature>
<keyword evidence="5" id="KW-0472">Membrane</keyword>
<keyword evidence="3" id="KW-0547">Nucleotide-binding</keyword>
<accession>A0A7L2LTI9</accession>
<evidence type="ECO:0000256" key="3">
    <source>
        <dbReference type="ARBA" id="ARBA00022741"/>
    </source>
</evidence>
<dbReference type="PANTHER" id="PTHR11920:SF300">
    <property type="entry name" value="ATRIAL NATRIURETIC PEPTIDE RECEPTOR 1"/>
    <property type="match status" value="1"/>
</dbReference>
<dbReference type="Gene3D" id="3.30.70.1230">
    <property type="entry name" value="Nucleotide cyclase"/>
    <property type="match status" value="1"/>
</dbReference>
<evidence type="ECO:0000256" key="5">
    <source>
        <dbReference type="ARBA" id="ARBA00023136"/>
    </source>
</evidence>
<keyword evidence="4" id="KW-1133">Transmembrane helix</keyword>
<organism evidence="9 10">
    <name type="scientific">Hippolais icterina</name>
    <name type="common">icterine warbler</name>
    <dbReference type="NCBI Taxonomy" id="68497"/>
    <lineage>
        <taxon>Eukaryota</taxon>
        <taxon>Metazoa</taxon>
        <taxon>Chordata</taxon>
        <taxon>Craniata</taxon>
        <taxon>Vertebrata</taxon>
        <taxon>Euteleostomi</taxon>
        <taxon>Archelosauria</taxon>
        <taxon>Archosauria</taxon>
        <taxon>Dinosauria</taxon>
        <taxon>Saurischia</taxon>
        <taxon>Theropoda</taxon>
        <taxon>Coelurosauria</taxon>
        <taxon>Aves</taxon>
        <taxon>Neognathae</taxon>
        <taxon>Neoaves</taxon>
        <taxon>Telluraves</taxon>
        <taxon>Australaves</taxon>
        <taxon>Passeriformes</taxon>
        <taxon>Sylvioidea</taxon>
        <taxon>Sylviidae</taxon>
        <taxon>Acrocephalinae</taxon>
        <taxon>Hippolais</taxon>
    </lineage>
</organism>
<name>A0A7L2LTI9_9SYLV</name>
<dbReference type="PROSITE" id="PS50125">
    <property type="entry name" value="GUANYLATE_CYCLASE_2"/>
    <property type="match status" value="1"/>
</dbReference>
<evidence type="ECO:0000313" key="10">
    <source>
        <dbReference type="Proteomes" id="UP000527178"/>
    </source>
</evidence>
<feature type="non-terminal residue" evidence="9">
    <location>
        <position position="225"/>
    </location>
</feature>
<evidence type="ECO:0000256" key="4">
    <source>
        <dbReference type="ARBA" id="ARBA00022989"/>
    </source>
</evidence>
<dbReference type="AlphaFoldDB" id="A0A7L2LTI9"/>
<evidence type="ECO:0000256" key="1">
    <source>
        <dbReference type="ARBA" id="ARBA00004370"/>
    </source>
</evidence>
<protein>
    <submittedName>
        <fullName evidence="9">ANPRA protein</fullName>
    </submittedName>
</protein>
<feature type="domain" description="Guanylate cyclase" evidence="8">
    <location>
        <begin position="166"/>
        <end position="225"/>
    </location>
</feature>
<dbReference type="InterPro" id="IPR029787">
    <property type="entry name" value="Nucleotide_cyclase"/>
</dbReference>
<dbReference type="GO" id="GO:0001653">
    <property type="term" value="F:peptide receptor activity"/>
    <property type="evidence" value="ECO:0007669"/>
    <property type="project" value="TreeGrafter"/>
</dbReference>
<evidence type="ECO:0000259" key="8">
    <source>
        <dbReference type="PROSITE" id="PS50125"/>
    </source>
</evidence>
<dbReference type="InterPro" id="IPR001054">
    <property type="entry name" value="A/G_cyclase"/>
</dbReference>
<dbReference type="GO" id="GO:0000166">
    <property type="term" value="F:nucleotide binding"/>
    <property type="evidence" value="ECO:0007669"/>
    <property type="project" value="UniProtKB-KW"/>
</dbReference>
<feature type="non-terminal residue" evidence="9">
    <location>
        <position position="1"/>
    </location>
</feature>
<dbReference type="GO" id="GO:0005886">
    <property type="term" value="C:plasma membrane"/>
    <property type="evidence" value="ECO:0007669"/>
    <property type="project" value="TreeGrafter"/>
</dbReference>
<dbReference type="Gene3D" id="1.10.510.10">
    <property type="entry name" value="Transferase(Phosphotransferase) domain 1"/>
    <property type="match status" value="1"/>
</dbReference>
<proteinExistence type="predicted"/>
<dbReference type="EMBL" id="VWYN01015743">
    <property type="protein sequence ID" value="NXR50745.1"/>
    <property type="molecule type" value="Genomic_DNA"/>
</dbReference>
<dbReference type="GO" id="GO:0035556">
    <property type="term" value="P:intracellular signal transduction"/>
    <property type="evidence" value="ECO:0007669"/>
    <property type="project" value="InterPro"/>
</dbReference>
<dbReference type="PANTHER" id="PTHR11920">
    <property type="entry name" value="GUANYLYL CYCLASE"/>
    <property type="match status" value="1"/>
</dbReference>
<feature type="region of interest" description="Disordered" evidence="7">
    <location>
        <begin position="58"/>
        <end position="113"/>
    </location>
</feature>
<feature type="compositionally biased region" description="Basic and acidic residues" evidence="7">
    <location>
        <begin position="1"/>
        <end position="15"/>
    </location>
</feature>
<dbReference type="CDD" id="cd07302">
    <property type="entry name" value="CHD"/>
    <property type="match status" value="1"/>
</dbReference>
<evidence type="ECO:0000256" key="2">
    <source>
        <dbReference type="ARBA" id="ARBA00022692"/>
    </source>
</evidence>
<sequence>PPEIIERVKSGERPSFRPSANVGGHLEELGQLMQHCWAEDVLERPDFNHIKVQLRRFNRNPESGNPRIIKSQKSRIRESQNHKSQNPRIRKYQKSRIRGIPESQNPRIPGSCNANIPEYKYPNIPKTPESPPALLEFPLSLWEFPNSHYPCQNSCPSGNSLPGAPQVETIGDAYMVVSGLPVRNGRLHAREVARMALALLEAVRSFRIRHRPRQQLELRIGIHTG</sequence>
<keyword evidence="10" id="KW-1185">Reference proteome</keyword>
<feature type="region of interest" description="Disordered" evidence="7">
    <location>
        <begin position="1"/>
        <end position="22"/>
    </location>
</feature>
<dbReference type="Pfam" id="PF00211">
    <property type="entry name" value="Guanylate_cyc"/>
    <property type="match status" value="1"/>
</dbReference>
<dbReference type="InterPro" id="IPR050401">
    <property type="entry name" value="Cyclic_nucleotide_synthase"/>
</dbReference>
<comment type="subcellular location">
    <subcellularLocation>
        <location evidence="1">Membrane</location>
    </subcellularLocation>
</comment>
<reference evidence="9 10" key="1">
    <citation type="submission" date="2019-09" db="EMBL/GenBank/DDBJ databases">
        <title>Bird 10,000 Genomes (B10K) Project - Family phase.</title>
        <authorList>
            <person name="Zhang G."/>
        </authorList>
    </citation>
    <scope>NUCLEOTIDE SEQUENCE [LARGE SCALE GENOMIC DNA]</scope>
    <source>
        <strain evidence="9">B10K-DU-002-18</strain>
        <tissue evidence="9">Muscle</tissue>
    </source>
</reference>
<keyword evidence="2" id="KW-0812">Transmembrane</keyword>
<dbReference type="GO" id="GO:0004016">
    <property type="term" value="F:adenylate cyclase activity"/>
    <property type="evidence" value="ECO:0007669"/>
    <property type="project" value="TreeGrafter"/>
</dbReference>
<dbReference type="GO" id="GO:0004383">
    <property type="term" value="F:guanylate cyclase activity"/>
    <property type="evidence" value="ECO:0007669"/>
    <property type="project" value="TreeGrafter"/>
</dbReference>
<comment type="caution">
    <text evidence="9">The sequence shown here is derived from an EMBL/GenBank/DDBJ whole genome shotgun (WGS) entry which is preliminary data.</text>
</comment>
<dbReference type="SUPFAM" id="SSF55073">
    <property type="entry name" value="Nucleotide cyclase"/>
    <property type="match status" value="1"/>
</dbReference>
<evidence type="ECO:0000313" key="9">
    <source>
        <dbReference type="EMBL" id="NXR50745.1"/>
    </source>
</evidence>
<keyword evidence="6" id="KW-0456">Lyase</keyword>
<evidence type="ECO:0000256" key="7">
    <source>
        <dbReference type="SAM" id="MobiDB-lite"/>
    </source>
</evidence>
<dbReference type="GO" id="GO:0007168">
    <property type="term" value="P:receptor guanylyl cyclase signaling pathway"/>
    <property type="evidence" value="ECO:0007669"/>
    <property type="project" value="TreeGrafter"/>
</dbReference>
<evidence type="ECO:0000256" key="6">
    <source>
        <dbReference type="ARBA" id="ARBA00023239"/>
    </source>
</evidence>
<dbReference type="Proteomes" id="UP000527178">
    <property type="component" value="Unassembled WGS sequence"/>
</dbReference>